<name>A0ACC1U0I2_9AGAR</name>
<accession>A0ACC1U0I2</accession>
<reference evidence="1" key="1">
    <citation type="submission" date="2022-09" db="EMBL/GenBank/DDBJ databases">
        <title>A Global Phylogenomic Analysis of the Shiitake Genus Lentinula.</title>
        <authorList>
            <consortium name="DOE Joint Genome Institute"/>
            <person name="Sierra-Patev S."/>
            <person name="Min B."/>
            <person name="Naranjo-Ortiz M."/>
            <person name="Looney B."/>
            <person name="Konkel Z."/>
            <person name="Slot J.C."/>
            <person name="Sakamoto Y."/>
            <person name="Steenwyk J.L."/>
            <person name="Rokas A."/>
            <person name="Carro J."/>
            <person name="Camarero S."/>
            <person name="Ferreira P."/>
            <person name="Molpeceres G."/>
            <person name="Ruiz-Duenas F.J."/>
            <person name="Serrano A."/>
            <person name="Henrissat B."/>
            <person name="Drula E."/>
            <person name="Hughes K.W."/>
            <person name="Mata J.L."/>
            <person name="Ishikawa N.K."/>
            <person name="Vargas-Isla R."/>
            <person name="Ushijima S."/>
            <person name="Smith C.A."/>
            <person name="Ahrendt S."/>
            <person name="Andreopoulos W."/>
            <person name="He G."/>
            <person name="Labutti K."/>
            <person name="Lipzen A."/>
            <person name="Ng V."/>
            <person name="Riley R."/>
            <person name="Sandor L."/>
            <person name="Barry K."/>
            <person name="Martinez A.T."/>
            <person name="Xiao Y."/>
            <person name="Gibbons J.G."/>
            <person name="Terashima K."/>
            <person name="Grigoriev I.V."/>
            <person name="Hibbett D.S."/>
        </authorList>
    </citation>
    <scope>NUCLEOTIDE SEQUENCE</scope>
    <source>
        <strain evidence="1">TMI1499</strain>
    </source>
</reference>
<dbReference type="EMBL" id="MU795102">
    <property type="protein sequence ID" value="KAJ3810439.1"/>
    <property type="molecule type" value="Genomic_DNA"/>
</dbReference>
<proteinExistence type="predicted"/>
<protein>
    <submittedName>
        <fullName evidence="1">Major facilitator superfamily domain-containing protein</fullName>
    </submittedName>
</protein>
<sequence length="499" mass="54003">MSDIETISKHDSKSIELEIVSPVNDNSTSTANDFNATNVRDGMNGFHGPYRLYKRRFLGLFGMVVLNIVGGLSWPWFGPIANDMVSDFGITLDQASWLGTIEACLYLPTALSIPYLYNRFGLRRCCDFGAAALVISAWIRYAGTVKSLSTNSSYALLMLGQCFAAIAQPIYQVLGPKYSENWFNLQGRTTATMVVAIANPVGSAIGQLLSPLVGGTRQSILVLGIISTAVVPFVFLVHSQPPTPPSKSSLVLSSVMEQYTNHFRCHLARDVIFGGQSHGAKMSRRQRFDFMVIAWIFGILVAATNTFSILTSQIMQPVGYSDDISGLMGACLLLTGLVAAIITAPLFDRVFTKHLAVSAKVLLPILGGGWLSLIWAVKPRNTGGLFTIMTILGVTSVTMLPVGLELASDLTRNAEGSSAILWFMGNLFNIVFVLVEDALRAPANADPPLNMRRGLIFNGVFVLASVLLIWLVKGEQVRKTLDEEKVAESRGGGGVVRGV</sequence>
<organism evidence="1 2">
    <name type="scientific">Lentinula aff. lateritia</name>
    <dbReference type="NCBI Taxonomy" id="2804960"/>
    <lineage>
        <taxon>Eukaryota</taxon>
        <taxon>Fungi</taxon>
        <taxon>Dikarya</taxon>
        <taxon>Basidiomycota</taxon>
        <taxon>Agaricomycotina</taxon>
        <taxon>Agaricomycetes</taxon>
        <taxon>Agaricomycetidae</taxon>
        <taxon>Agaricales</taxon>
        <taxon>Marasmiineae</taxon>
        <taxon>Omphalotaceae</taxon>
        <taxon>Lentinula</taxon>
    </lineage>
</organism>
<comment type="caution">
    <text evidence="1">The sequence shown here is derived from an EMBL/GenBank/DDBJ whole genome shotgun (WGS) entry which is preliminary data.</text>
</comment>
<gene>
    <name evidence="1" type="ORF">F5876DRAFT_88911</name>
</gene>
<evidence type="ECO:0000313" key="1">
    <source>
        <dbReference type="EMBL" id="KAJ3810439.1"/>
    </source>
</evidence>
<keyword evidence="2" id="KW-1185">Reference proteome</keyword>
<dbReference type="Proteomes" id="UP001163835">
    <property type="component" value="Unassembled WGS sequence"/>
</dbReference>
<evidence type="ECO:0000313" key="2">
    <source>
        <dbReference type="Proteomes" id="UP001163835"/>
    </source>
</evidence>